<name>E6X0W9_NITSE</name>
<dbReference type="eggNOG" id="COG1286">
    <property type="taxonomic scope" value="Bacteria"/>
</dbReference>
<dbReference type="InterPro" id="IPR003825">
    <property type="entry name" value="Colicin-V_CvpA"/>
</dbReference>
<dbReference type="AlphaFoldDB" id="E6X0W9"/>
<dbReference type="Pfam" id="PF02674">
    <property type="entry name" value="Colicin_V"/>
    <property type="match status" value="1"/>
</dbReference>
<protein>
    <submittedName>
        <fullName evidence="6">Colicin V production protein</fullName>
    </submittedName>
</protein>
<dbReference type="PANTHER" id="PTHR37306">
    <property type="entry name" value="COLICIN V PRODUCTION PROTEIN"/>
    <property type="match status" value="1"/>
</dbReference>
<dbReference type="EMBL" id="CP002452">
    <property type="protein sequence ID" value="ADV46901.1"/>
    <property type="molecule type" value="Genomic_DNA"/>
</dbReference>
<gene>
    <name evidence="6" type="ordered locus">Nitsa_1653</name>
</gene>
<reference evidence="6 7" key="1">
    <citation type="journal article" date="2011" name="Stand. Genomic Sci.">
        <title>Complete genome sequence of Nitratifractor salsuginis type strain (E9I37-1).</title>
        <authorList>
            <person name="Anderson I."/>
            <person name="Sikorski J."/>
            <person name="Zeytun A."/>
            <person name="Nolan M."/>
            <person name="Lapidus A."/>
            <person name="Lucas S."/>
            <person name="Hammon N."/>
            <person name="Deshpande S."/>
            <person name="Cheng J.F."/>
            <person name="Tapia R."/>
            <person name="Han C."/>
            <person name="Goodwin L."/>
            <person name="Pitluck S."/>
            <person name="Liolios K."/>
            <person name="Pagani I."/>
            <person name="Ivanova N."/>
            <person name="Huntemann M."/>
            <person name="Mavromatis K."/>
            <person name="Ovchinikova G."/>
            <person name="Pati A."/>
            <person name="Chen A."/>
            <person name="Palaniappan K."/>
            <person name="Land M."/>
            <person name="Hauser L."/>
            <person name="Brambilla E.M."/>
            <person name="Ngatchou-Djao O.D."/>
            <person name="Rohde M."/>
            <person name="Tindall B.J."/>
            <person name="Goker M."/>
            <person name="Detter J.C."/>
            <person name="Woyke T."/>
            <person name="Bristow J."/>
            <person name="Eisen J.A."/>
            <person name="Markowitz V."/>
            <person name="Hugenholtz P."/>
            <person name="Klenk H.P."/>
            <person name="Kyrpides N.C."/>
        </authorList>
    </citation>
    <scope>NUCLEOTIDE SEQUENCE [LARGE SCALE GENOMIC DNA]</scope>
    <source>
        <strain evidence="7">DSM 16511 / JCM 12458 / E9I37-1</strain>
    </source>
</reference>
<keyword evidence="7" id="KW-1185">Reference proteome</keyword>
<feature type="transmembrane region" description="Helical" evidence="5">
    <location>
        <begin position="66"/>
        <end position="85"/>
    </location>
</feature>
<sequence length="165" mass="18238">MSVNLFDLIVTLLILLLAFKGAFNGLQRELFTFLGLIGGVFLASRGAAPLARWVEAHLVHLPNPALTRLIAFVLILSVVWGGFSWLGRWVHLRFPRGERGTLARVGGFVIAGVKYFLIFAIILAALHRTPSVRHKLQPLTRGSLLAPILLESGRSVIHLAPLRRH</sequence>
<dbReference type="GO" id="GO:0009403">
    <property type="term" value="P:toxin biosynthetic process"/>
    <property type="evidence" value="ECO:0007669"/>
    <property type="project" value="InterPro"/>
</dbReference>
<feature type="transmembrane region" description="Helical" evidence="5">
    <location>
        <begin position="105"/>
        <end position="126"/>
    </location>
</feature>
<dbReference type="HOGENOM" id="CLU_092720_1_0_7"/>
<reference evidence="7" key="2">
    <citation type="submission" date="2011-01" db="EMBL/GenBank/DDBJ databases">
        <title>The complete genome of Nitratifractor salsuginis DSM 16511.</title>
        <authorList>
            <consortium name="US DOE Joint Genome Institute (JGI-PGF)"/>
            <person name="Lucas S."/>
            <person name="Copeland A."/>
            <person name="Lapidus A."/>
            <person name="Bruce D."/>
            <person name="Goodwin L."/>
            <person name="Pitluck S."/>
            <person name="Kyrpides N."/>
            <person name="Mavromatis K."/>
            <person name="Ivanova N."/>
            <person name="Mikhailova N."/>
            <person name="Zeytun A."/>
            <person name="Detter J.C."/>
            <person name="Tapia R."/>
            <person name="Han C."/>
            <person name="Land M."/>
            <person name="Hauser L."/>
            <person name="Markowitz V."/>
            <person name="Cheng J.-F."/>
            <person name="Hugenholtz P."/>
            <person name="Woyke T."/>
            <person name="Wu D."/>
            <person name="Tindall B."/>
            <person name="Schuetze A."/>
            <person name="Brambilla E."/>
            <person name="Klenk H.-P."/>
            <person name="Eisen J.A."/>
        </authorList>
    </citation>
    <scope>NUCLEOTIDE SEQUENCE [LARGE SCALE GENOMIC DNA]</scope>
    <source>
        <strain evidence="7">DSM 16511 / JCM 12458 / E9I37-1</strain>
    </source>
</reference>
<dbReference type="STRING" id="749222.Nitsa_1653"/>
<evidence type="ECO:0000256" key="4">
    <source>
        <dbReference type="ARBA" id="ARBA00023136"/>
    </source>
</evidence>
<evidence type="ECO:0000256" key="1">
    <source>
        <dbReference type="ARBA" id="ARBA00004141"/>
    </source>
</evidence>
<accession>E6X0W9</accession>
<evidence type="ECO:0000256" key="2">
    <source>
        <dbReference type="ARBA" id="ARBA00022692"/>
    </source>
</evidence>
<organism evidence="6 7">
    <name type="scientific">Nitratifractor salsuginis (strain DSM 16511 / JCM 12458 / E9I37-1)</name>
    <dbReference type="NCBI Taxonomy" id="749222"/>
    <lineage>
        <taxon>Bacteria</taxon>
        <taxon>Pseudomonadati</taxon>
        <taxon>Campylobacterota</taxon>
        <taxon>Epsilonproteobacteria</taxon>
        <taxon>Campylobacterales</taxon>
        <taxon>Sulfurovaceae</taxon>
        <taxon>Nitratifractor</taxon>
    </lineage>
</organism>
<dbReference type="OrthoDB" id="5334123at2"/>
<dbReference type="RefSeq" id="WP_013554588.1">
    <property type="nucleotide sequence ID" value="NC_014935.1"/>
</dbReference>
<dbReference type="GO" id="GO:0016020">
    <property type="term" value="C:membrane"/>
    <property type="evidence" value="ECO:0007669"/>
    <property type="project" value="UniProtKB-SubCell"/>
</dbReference>
<evidence type="ECO:0000256" key="3">
    <source>
        <dbReference type="ARBA" id="ARBA00022989"/>
    </source>
</evidence>
<dbReference type="Proteomes" id="UP000008633">
    <property type="component" value="Chromosome"/>
</dbReference>
<evidence type="ECO:0000256" key="5">
    <source>
        <dbReference type="SAM" id="Phobius"/>
    </source>
</evidence>
<keyword evidence="3 5" id="KW-1133">Transmembrane helix</keyword>
<dbReference type="PANTHER" id="PTHR37306:SF1">
    <property type="entry name" value="COLICIN V PRODUCTION PROTEIN"/>
    <property type="match status" value="1"/>
</dbReference>
<dbReference type="KEGG" id="nsa:Nitsa_1653"/>
<keyword evidence="4 5" id="KW-0472">Membrane</keyword>
<proteinExistence type="predicted"/>
<evidence type="ECO:0000313" key="7">
    <source>
        <dbReference type="Proteomes" id="UP000008633"/>
    </source>
</evidence>
<keyword evidence="2 5" id="KW-0812">Transmembrane</keyword>
<comment type="subcellular location">
    <subcellularLocation>
        <location evidence="1">Membrane</location>
        <topology evidence="1">Multi-pass membrane protein</topology>
    </subcellularLocation>
</comment>
<feature type="transmembrane region" description="Helical" evidence="5">
    <location>
        <begin position="34"/>
        <end position="54"/>
    </location>
</feature>
<evidence type="ECO:0000313" key="6">
    <source>
        <dbReference type="EMBL" id="ADV46901.1"/>
    </source>
</evidence>